<reference evidence="1" key="1">
    <citation type="submission" date="2020-11" db="EMBL/GenBank/DDBJ databases">
        <title>The chromosome-scale genome resource for two endophytic Fusarium species: F. culmorum and F. pseudograminearum.</title>
        <authorList>
            <person name="Yuan Z."/>
        </authorList>
    </citation>
    <scope>NUCLEOTIDE SEQUENCE</scope>
    <source>
        <strain evidence="1">Class2-1B</strain>
    </source>
</reference>
<accession>A0A7S8DA14</accession>
<organism evidence="1 2">
    <name type="scientific">Fusarium culmorum</name>
    <dbReference type="NCBI Taxonomy" id="5516"/>
    <lineage>
        <taxon>Eukaryota</taxon>
        <taxon>Fungi</taxon>
        <taxon>Dikarya</taxon>
        <taxon>Ascomycota</taxon>
        <taxon>Pezizomycotina</taxon>
        <taxon>Sordariomycetes</taxon>
        <taxon>Hypocreomycetidae</taxon>
        <taxon>Hypocreales</taxon>
        <taxon>Nectriaceae</taxon>
        <taxon>Fusarium</taxon>
    </lineage>
</organism>
<evidence type="ECO:0000313" key="2">
    <source>
        <dbReference type="Proteomes" id="UP000663297"/>
    </source>
</evidence>
<gene>
    <name evidence="1" type="ORF">HYE67_006902</name>
</gene>
<sequence length="218" mass="24572">MNSLSPRLSRVAQSAVQSITMSQMSQMLDQTRTSRASHSLFPAFGRAPMQYSLFPSIYRHQVRTQHTTPTARQRMSYQLDREIQKQYFDYGGVKGESHQIRSSFEANLRVLCYGLVFFSVVGIIGRVLGLISDDSDSETPEKELLPLPGFLGKIIVEAGNAVATNHEEGKEIRGTRRNRVVIYSTRKPSSKKATPPTGGNRYWVPGLETIMFIYPRVL</sequence>
<evidence type="ECO:0000313" key="1">
    <source>
        <dbReference type="EMBL" id="QPC64671.1"/>
    </source>
</evidence>
<dbReference type="EMBL" id="CP064749">
    <property type="protein sequence ID" value="QPC64671.1"/>
    <property type="molecule type" value="Genomic_DNA"/>
</dbReference>
<proteinExistence type="predicted"/>
<name>A0A7S8DA14_FUSCU</name>
<protein>
    <submittedName>
        <fullName evidence="1">Uncharacterized protein</fullName>
    </submittedName>
</protein>
<dbReference type="Proteomes" id="UP000663297">
    <property type="component" value="Chromosome 3"/>
</dbReference>
<dbReference type="AlphaFoldDB" id="A0A7S8DA14"/>